<dbReference type="EMBL" id="CP017715">
    <property type="protein sequence ID" value="AOY90016.1"/>
    <property type="molecule type" value="Genomic_DNA"/>
</dbReference>
<accession>A0A1D9GQV9</accession>
<evidence type="ECO:0000256" key="1">
    <source>
        <dbReference type="SAM" id="MobiDB-lite"/>
    </source>
</evidence>
<protein>
    <submittedName>
        <fullName evidence="2">Uncharacterized protein</fullName>
    </submittedName>
</protein>
<evidence type="ECO:0000313" key="3">
    <source>
        <dbReference type="Proteomes" id="UP000177445"/>
    </source>
</evidence>
<gene>
    <name evidence="2" type="ORF">BKP64_18640</name>
</gene>
<dbReference type="AlphaFoldDB" id="A0A1D9GQV9"/>
<dbReference type="KEGG" id="msq:BKP64_18640"/>
<dbReference type="STRING" id="1874317.BKP64_18640"/>
<feature type="compositionally biased region" description="Basic and acidic residues" evidence="1">
    <location>
        <begin position="27"/>
        <end position="45"/>
    </location>
</feature>
<feature type="region of interest" description="Disordered" evidence="1">
    <location>
        <begin position="1"/>
        <end position="64"/>
    </location>
</feature>
<organism evidence="2 3">
    <name type="scientific">Marinobacter salinus</name>
    <dbReference type="NCBI Taxonomy" id="1874317"/>
    <lineage>
        <taxon>Bacteria</taxon>
        <taxon>Pseudomonadati</taxon>
        <taxon>Pseudomonadota</taxon>
        <taxon>Gammaproteobacteria</taxon>
        <taxon>Pseudomonadales</taxon>
        <taxon>Marinobacteraceae</taxon>
        <taxon>Marinobacter</taxon>
    </lineage>
</organism>
<feature type="compositionally biased region" description="Polar residues" evidence="1">
    <location>
        <begin position="1"/>
        <end position="10"/>
    </location>
</feature>
<dbReference type="Proteomes" id="UP000177445">
    <property type="component" value="Chromosome"/>
</dbReference>
<name>A0A1D9GQV9_9GAMM</name>
<proteinExistence type="predicted"/>
<reference evidence="2 3" key="1">
    <citation type="submission" date="2016-10" db="EMBL/GenBank/DDBJ databases">
        <title>Marinobacter salinus sp. nov., a moderately halophilic bacterium isolated from a tidal flat environment.</title>
        <authorList>
            <person name="Park S.-J."/>
        </authorList>
    </citation>
    <scope>NUCLEOTIDE SEQUENCE [LARGE SCALE GENOMIC DNA]</scope>
    <source>
        <strain evidence="2 3">Hb8</strain>
    </source>
</reference>
<keyword evidence="3" id="KW-1185">Reference proteome</keyword>
<sequence length="64" mass="7594">MESNIRNANGENIMAKKRAKPTMHSAVQRDLKSPKYHMRVVEDKSKYRRSRDKTVRMEDFRKAA</sequence>
<evidence type="ECO:0000313" key="2">
    <source>
        <dbReference type="EMBL" id="AOY90016.1"/>
    </source>
</evidence>
<feature type="compositionally biased region" description="Basic and acidic residues" evidence="1">
    <location>
        <begin position="52"/>
        <end position="64"/>
    </location>
</feature>